<evidence type="ECO:0000256" key="3">
    <source>
        <dbReference type="SAM" id="Phobius"/>
    </source>
</evidence>
<name>A0A098B7J0_DESHA</name>
<dbReference type="EMBL" id="LK996017">
    <property type="protein sequence ID" value="CDX04335.1"/>
    <property type="molecule type" value="Genomic_DNA"/>
</dbReference>
<dbReference type="GO" id="GO:0046872">
    <property type="term" value="F:metal ion binding"/>
    <property type="evidence" value="ECO:0007669"/>
    <property type="project" value="UniProtKB-KW"/>
</dbReference>
<evidence type="ECO:0000256" key="1">
    <source>
        <dbReference type="ARBA" id="ARBA00022723"/>
    </source>
</evidence>
<keyword evidence="3" id="KW-0812">Transmembrane</keyword>
<dbReference type="RefSeq" id="WP_018213851.1">
    <property type="nucleotide sequence ID" value="NZ_JAYFNZ010000006.1"/>
</dbReference>
<keyword evidence="1" id="KW-0479">Metal-binding</keyword>
<protein>
    <submittedName>
        <fullName evidence="5">Metallophosphoesterase</fullName>
    </submittedName>
</protein>
<dbReference type="PATRIC" id="fig|49338.4.peg.4788"/>
<dbReference type="InterPro" id="IPR004843">
    <property type="entry name" value="Calcineurin-like_PHP"/>
</dbReference>
<feature type="transmembrane region" description="Helical" evidence="3">
    <location>
        <begin position="12"/>
        <end position="28"/>
    </location>
</feature>
<dbReference type="GO" id="GO:0009245">
    <property type="term" value="P:lipid A biosynthetic process"/>
    <property type="evidence" value="ECO:0007669"/>
    <property type="project" value="TreeGrafter"/>
</dbReference>
<keyword evidence="3" id="KW-0472">Membrane</keyword>
<evidence type="ECO:0000259" key="4">
    <source>
        <dbReference type="Pfam" id="PF00149"/>
    </source>
</evidence>
<evidence type="ECO:0000313" key="5">
    <source>
        <dbReference type="EMBL" id="CDX04335.1"/>
    </source>
</evidence>
<keyword evidence="3" id="KW-1133">Transmembrane helix</keyword>
<reference evidence="5" key="1">
    <citation type="submission" date="2014-07" db="EMBL/GenBank/DDBJ databases">
        <authorList>
            <person name="Hornung V.Bastian."/>
        </authorList>
    </citation>
    <scope>NUCLEOTIDE SEQUENCE</scope>
    <source>
        <strain evidence="5">PCE-S</strain>
    </source>
</reference>
<dbReference type="PANTHER" id="PTHR31302:SF31">
    <property type="entry name" value="PHOSPHODIESTERASE YAEI"/>
    <property type="match status" value="1"/>
</dbReference>
<organism evidence="5">
    <name type="scientific">Desulfitobacterium hafniense</name>
    <name type="common">Desulfitobacterium frappieri</name>
    <dbReference type="NCBI Taxonomy" id="49338"/>
    <lineage>
        <taxon>Bacteria</taxon>
        <taxon>Bacillati</taxon>
        <taxon>Bacillota</taxon>
        <taxon>Clostridia</taxon>
        <taxon>Eubacteriales</taxon>
        <taxon>Desulfitobacteriaceae</taxon>
        <taxon>Desulfitobacterium</taxon>
    </lineage>
</organism>
<dbReference type="AlphaFoldDB" id="A0A098B7J0"/>
<dbReference type="InterPro" id="IPR029052">
    <property type="entry name" value="Metallo-depent_PP-like"/>
</dbReference>
<keyword evidence="2" id="KW-0378">Hydrolase</keyword>
<dbReference type="PANTHER" id="PTHR31302">
    <property type="entry name" value="TRANSMEMBRANE PROTEIN WITH METALLOPHOSPHOESTERASE DOMAIN-RELATED"/>
    <property type="match status" value="1"/>
</dbReference>
<dbReference type="Pfam" id="PF00149">
    <property type="entry name" value="Metallophos"/>
    <property type="match status" value="1"/>
</dbReference>
<accession>A0A098B7J0</accession>
<sequence length="273" mass="30021">MRTANKGLSRRTFIIGGIGLLSYLYFNVHSLAVKHYTIAIDGLPQEFEGFTILHLTDLHAKKYGERQDKLIELINRQNFDMVAMTGDFIDKDNPDVEPTLALIQGLAAKPIFFVPGNHEWRHDFRIKSSLEEHGVKILDNKNAKLAKGEAQLWIAGVDDPYLHRDKLEQALHGIADAQPKLLLAHAPNIFKPAAASGVELVLVGHTHGGQVRLPLIGAIVAPGQGLFPQYDYGHFTAGSTNMIVNGGLGESTLPLRFCSRPEIVLVKLVSAPQ</sequence>
<evidence type="ECO:0000256" key="2">
    <source>
        <dbReference type="ARBA" id="ARBA00022801"/>
    </source>
</evidence>
<dbReference type="CDD" id="cd07385">
    <property type="entry name" value="MPP_YkuE_C"/>
    <property type="match status" value="1"/>
</dbReference>
<gene>
    <name evidence="5" type="ORF">DPCES_4449</name>
</gene>
<dbReference type="InterPro" id="IPR051158">
    <property type="entry name" value="Metallophosphoesterase_sf"/>
</dbReference>
<dbReference type="Gene3D" id="3.60.21.10">
    <property type="match status" value="1"/>
</dbReference>
<dbReference type="SUPFAM" id="SSF56300">
    <property type="entry name" value="Metallo-dependent phosphatases"/>
    <property type="match status" value="1"/>
</dbReference>
<dbReference type="GO" id="GO:0016020">
    <property type="term" value="C:membrane"/>
    <property type="evidence" value="ECO:0007669"/>
    <property type="project" value="GOC"/>
</dbReference>
<proteinExistence type="predicted"/>
<feature type="domain" description="Calcineurin-like phosphoesterase" evidence="4">
    <location>
        <begin position="50"/>
        <end position="208"/>
    </location>
</feature>
<dbReference type="GO" id="GO:0008758">
    <property type="term" value="F:UDP-2,3-diacylglucosamine hydrolase activity"/>
    <property type="evidence" value="ECO:0007669"/>
    <property type="project" value="TreeGrafter"/>
</dbReference>